<evidence type="ECO:0000313" key="3">
    <source>
        <dbReference type="EMBL" id="SNT25788.1"/>
    </source>
</evidence>
<feature type="transmembrane region" description="Helical" evidence="1">
    <location>
        <begin position="32"/>
        <end position="53"/>
    </location>
</feature>
<evidence type="ECO:0000256" key="1">
    <source>
        <dbReference type="SAM" id="Phobius"/>
    </source>
</evidence>
<protein>
    <submittedName>
        <fullName evidence="3">Tetratricopeptide repeat-containing protein</fullName>
    </submittedName>
</protein>
<dbReference type="AlphaFoldDB" id="A0A239L7A1"/>
<keyword evidence="4" id="KW-1185">Reference proteome</keyword>
<keyword evidence="1" id="KW-0812">Transmembrane</keyword>
<dbReference type="InterPro" id="IPR018704">
    <property type="entry name" value="SecYEG/CpoB_TPR"/>
</dbReference>
<accession>A0A239L7A1</accession>
<dbReference type="Pfam" id="PF13174">
    <property type="entry name" value="TPR_6"/>
    <property type="match status" value="1"/>
</dbReference>
<keyword evidence="1" id="KW-1133">Transmembrane helix</keyword>
<gene>
    <name evidence="3" type="ORF">SAMN05421770_106130</name>
</gene>
<dbReference type="OrthoDB" id="115117at2"/>
<dbReference type="Gene3D" id="1.25.40.10">
    <property type="entry name" value="Tetratricopeptide repeat domain"/>
    <property type="match status" value="1"/>
</dbReference>
<keyword evidence="1" id="KW-0472">Membrane</keyword>
<dbReference type="InterPro" id="IPR011990">
    <property type="entry name" value="TPR-like_helical_dom_sf"/>
</dbReference>
<dbReference type="RefSeq" id="WP_089409626.1">
    <property type="nucleotide sequence ID" value="NZ_FZOU01000006.1"/>
</dbReference>
<feature type="domain" description="Ancillary SecYEG translocon subunit/Cell division coordinator CpoB TPR" evidence="2">
    <location>
        <begin position="23"/>
        <end position="173"/>
    </location>
</feature>
<dbReference type="Pfam" id="PF09976">
    <property type="entry name" value="TPR_21"/>
    <property type="match status" value="1"/>
</dbReference>
<dbReference type="SUPFAM" id="SSF48452">
    <property type="entry name" value="TPR-like"/>
    <property type="match status" value="1"/>
</dbReference>
<dbReference type="InterPro" id="IPR019734">
    <property type="entry name" value="TPR_rpt"/>
</dbReference>
<name>A0A239L7A1_9BACT</name>
<dbReference type="EMBL" id="FZOU01000006">
    <property type="protein sequence ID" value="SNT25788.1"/>
    <property type="molecule type" value="Genomic_DNA"/>
</dbReference>
<evidence type="ECO:0000259" key="2">
    <source>
        <dbReference type="Pfam" id="PF09976"/>
    </source>
</evidence>
<evidence type="ECO:0000313" key="4">
    <source>
        <dbReference type="Proteomes" id="UP000198356"/>
    </source>
</evidence>
<reference evidence="3 4" key="1">
    <citation type="submission" date="2017-06" db="EMBL/GenBank/DDBJ databases">
        <authorList>
            <person name="Kim H.J."/>
            <person name="Triplett B.A."/>
        </authorList>
    </citation>
    <scope>NUCLEOTIDE SEQUENCE [LARGE SCALE GENOMIC DNA]</scope>
    <source>
        <strain evidence="3 4">DSM 18704</strain>
    </source>
</reference>
<organism evidence="3 4">
    <name type="scientific">Granulicella rosea</name>
    <dbReference type="NCBI Taxonomy" id="474952"/>
    <lineage>
        <taxon>Bacteria</taxon>
        <taxon>Pseudomonadati</taxon>
        <taxon>Acidobacteriota</taxon>
        <taxon>Terriglobia</taxon>
        <taxon>Terriglobales</taxon>
        <taxon>Acidobacteriaceae</taxon>
        <taxon>Granulicella</taxon>
    </lineage>
</organism>
<sequence length="245" mass="25833">MDQQIKAALKQDNLLATTETGLDWVSQNRKTVIAGSAALLVLIVAAIVSFVVYNKRSEAASEAFGAAMQAYQTPIAQPGQPIPVGVKTYSSPEERAKNANAMFMDTANKYSMMPDGKVSLYFAGLTYMEAGENKSAEDTLKKVADGMDKSLGALAKLALAQLYRTTGRDAQAIDLYNQLTDKPTSTVPAGLAQLQLAELYNAEGKTDLAKKIYAHLKDTDAKGAAGTVAAAKLNPAPAGGAQGLQ</sequence>
<dbReference type="Proteomes" id="UP000198356">
    <property type="component" value="Unassembled WGS sequence"/>
</dbReference>
<proteinExistence type="predicted"/>